<keyword evidence="1" id="KW-0560">Oxidoreductase</keyword>
<sequence length="141" mass="15640">MSLSETERQSFLAEPHYATISVSAGSGRGPLAVPIWYDYEPGGLVRIITGRDSRKARLIRQAARFTLLVQRVHPNPRYVSVEGPVVEERDLTEAIDSAMAHRYLPPAAAAAYLERSKSFGPQVVMDMRPEHWLSADLPPLG</sequence>
<dbReference type="Pfam" id="PF01243">
    <property type="entry name" value="PNPOx_N"/>
    <property type="match status" value="1"/>
</dbReference>
<dbReference type="SUPFAM" id="SSF50475">
    <property type="entry name" value="FMN-binding split barrel"/>
    <property type="match status" value="1"/>
</dbReference>
<name>A0A917IBS9_9MICO</name>
<dbReference type="EMBL" id="BMJY01000001">
    <property type="protein sequence ID" value="GGH35956.1"/>
    <property type="molecule type" value="Genomic_DNA"/>
</dbReference>
<organism evidence="3 4">
    <name type="scientific">Microbacterium album</name>
    <dbReference type="NCBI Taxonomy" id="2053191"/>
    <lineage>
        <taxon>Bacteria</taxon>
        <taxon>Bacillati</taxon>
        <taxon>Actinomycetota</taxon>
        <taxon>Actinomycetes</taxon>
        <taxon>Micrococcales</taxon>
        <taxon>Microbacteriaceae</taxon>
        <taxon>Microbacterium</taxon>
    </lineage>
</organism>
<keyword evidence="4" id="KW-1185">Reference proteome</keyword>
<evidence type="ECO:0000259" key="2">
    <source>
        <dbReference type="Pfam" id="PF01243"/>
    </source>
</evidence>
<dbReference type="InterPro" id="IPR012349">
    <property type="entry name" value="Split_barrel_FMN-bd"/>
</dbReference>
<protein>
    <submittedName>
        <fullName evidence="3">Pyridoxamine 5'-phosphate oxidase</fullName>
    </submittedName>
</protein>
<dbReference type="GO" id="GO:0005829">
    <property type="term" value="C:cytosol"/>
    <property type="evidence" value="ECO:0007669"/>
    <property type="project" value="TreeGrafter"/>
</dbReference>
<dbReference type="PANTHER" id="PTHR35176:SF6">
    <property type="entry name" value="HEME OXYGENASE HI_0854-RELATED"/>
    <property type="match status" value="1"/>
</dbReference>
<reference evidence="3" key="1">
    <citation type="journal article" date="2014" name="Int. J. Syst. Evol. Microbiol.">
        <title>Complete genome sequence of Corynebacterium casei LMG S-19264T (=DSM 44701T), isolated from a smear-ripened cheese.</title>
        <authorList>
            <consortium name="US DOE Joint Genome Institute (JGI-PGF)"/>
            <person name="Walter F."/>
            <person name="Albersmeier A."/>
            <person name="Kalinowski J."/>
            <person name="Ruckert C."/>
        </authorList>
    </citation>
    <scope>NUCLEOTIDE SEQUENCE</scope>
    <source>
        <strain evidence="3">CGMCC 1.15794</strain>
    </source>
</reference>
<dbReference type="AlphaFoldDB" id="A0A917IBS9"/>
<feature type="domain" description="Pyridoxamine 5'-phosphate oxidase N-terminal" evidence="2">
    <location>
        <begin position="7"/>
        <end position="132"/>
    </location>
</feature>
<accession>A0A917IBS9</accession>
<gene>
    <name evidence="3" type="ORF">GCM10010921_04790</name>
</gene>
<evidence type="ECO:0000313" key="3">
    <source>
        <dbReference type="EMBL" id="GGH35956.1"/>
    </source>
</evidence>
<dbReference type="GO" id="GO:0016627">
    <property type="term" value="F:oxidoreductase activity, acting on the CH-CH group of donors"/>
    <property type="evidence" value="ECO:0007669"/>
    <property type="project" value="TreeGrafter"/>
</dbReference>
<dbReference type="InterPro" id="IPR011576">
    <property type="entry name" value="Pyridox_Oxase_N"/>
</dbReference>
<evidence type="ECO:0000256" key="1">
    <source>
        <dbReference type="ARBA" id="ARBA00023002"/>
    </source>
</evidence>
<dbReference type="PANTHER" id="PTHR35176">
    <property type="entry name" value="HEME OXYGENASE HI_0854-RELATED"/>
    <property type="match status" value="1"/>
</dbReference>
<dbReference type="GO" id="GO:0070967">
    <property type="term" value="F:coenzyme F420 binding"/>
    <property type="evidence" value="ECO:0007669"/>
    <property type="project" value="TreeGrafter"/>
</dbReference>
<reference evidence="3" key="2">
    <citation type="submission" date="2020-09" db="EMBL/GenBank/DDBJ databases">
        <authorList>
            <person name="Sun Q."/>
            <person name="Zhou Y."/>
        </authorList>
    </citation>
    <scope>NUCLEOTIDE SEQUENCE</scope>
    <source>
        <strain evidence="3">CGMCC 1.15794</strain>
    </source>
</reference>
<evidence type="ECO:0000313" key="4">
    <source>
        <dbReference type="Proteomes" id="UP000657592"/>
    </source>
</evidence>
<dbReference type="RefSeq" id="WP_188754627.1">
    <property type="nucleotide sequence ID" value="NZ_BMJY01000001.1"/>
</dbReference>
<proteinExistence type="predicted"/>
<comment type="caution">
    <text evidence="3">The sequence shown here is derived from an EMBL/GenBank/DDBJ whole genome shotgun (WGS) entry which is preliminary data.</text>
</comment>
<dbReference type="Gene3D" id="2.30.110.10">
    <property type="entry name" value="Electron Transport, Fmn-binding Protein, Chain A"/>
    <property type="match status" value="1"/>
</dbReference>
<dbReference type="Proteomes" id="UP000657592">
    <property type="component" value="Unassembled WGS sequence"/>
</dbReference>
<dbReference type="InterPro" id="IPR052019">
    <property type="entry name" value="F420H2_bilvrd_red/Heme_oxyg"/>
</dbReference>